<organism evidence="3 4">
    <name type="scientific">Seminavis robusta</name>
    <dbReference type="NCBI Taxonomy" id="568900"/>
    <lineage>
        <taxon>Eukaryota</taxon>
        <taxon>Sar</taxon>
        <taxon>Stramenopiles</taxon>
        <taxon>Ochrophyta</taxon>
        <taxon>Bacillariophyta</taxon>
        <taxon>Bacillariophyceae</taxon>
        <taxon>Bacillariophycidae</taxon>
        <taxon>Naviculales</taxon>
        <taxon>Naviculaceae</taxon>
        <taxon>Seminavis</taxon>
    </lineage>
</organism>
<accession>A0A9N8HE27</accession>
<protein>
    <submittedName>
        <fullName evidence="3">Uncharacterized protein</fullName>
    </submittedName>
</protein>
<feature type="signal peptide" evidence="2">
    <location>
        <begin position="1"/>
        <end position="20"/>
    </location>
</feature>
<feature type="chain" id="PRO_5040129347" evidence="2">
    <location>
        <begin position="21"/>
        <end position="240"/>
    </location>
</feature>
<dbReference type="Proteomes" id="UP001153069">
    <property type="component" value="Unassembled WGS sequence"/>
</dbReference>
<reference evidence="3" key="1">
    <citation type="submission" date="2020-06" db="EMBL/GenBank/DDBJ databases">
        <authorList>
            <consortium name="Plant Systems Biology data submission"/>
        </authorList>
    </citation>
    <scope>NUCLEOTIDE SEQUENCE</scope>
    <source>
        <strain evidence="3">D6</strain>
    </source>
</reference>
<dbReference type="PROSITE" id="PS51257">
    <property type="entry name" value="PROKAR_LIPOPROTEIN"/>
    <property type="match status" value="1"/>
</dbReference>
<keyword evidence="2" id="KW-0732">Signal</keyword>
<keyword evidence="4" id="KW-1185">Reference proteome</keyword>
<feature type="region of interest" description="Disordered" evidence="1">
    <location>
        <begin position="189"/>
        <end position="211"/>
    </location>
</feature>
<dbReference type="AlphaFoldDB" id="A0A9N8HE27"/>
<sequence>MTSLLLRSTLLLLACSSVSASPTGASACPGGMAAVGGTHITAADLKNGSLEESPQGLKVQLNGVDLVPGTPGIFNAGEEAELSLSGTADFKGFLLRLDSALLADVGIEFGLPEAETQEIQPAIVCTAPSKGMTHTSNSPKSSTMFTIELDGPVPDLALDVTVVVTNSAGVSEYYYTGYMLSAEGAAPDANATAPAESEPAPSTGNSSTTAPASSAASILTTGWMTTLFIGGLFGAMVQTL</sequence>
<evidence type="ECO:0000256" key="2">
    <source>
        <dbReference type="SAM" id="SignalP"/>
    </source>
</evidence>
<evidence type="ECO:0000313" key="3">
    <source>
        <dbReference type="EMBL" id="CAB9509367.1"/>
    </source>
</evidence>
<dbReference type="EMBL" id="CAICTM010000386">
    <property type="protein sequence ID" value="CAB9509367.1"/>
    <property type="molecule type" value="Genomic_DNA"/>
</dbReference>
<evidence type="ECO:0000256" key="1">
    <source>
        <dbReference type="SAM" id="MobiDB-lite"/>
    </source>
</evidence>
<gene>
    <name evidence="3" type="ORF">SEMRO_387_G132060.1</name>
</gene>
<comment type="caution">
    <text evidence="3">The sequence shown here is derived from an EMBL/GenBank/DDBJ whole genome shotgun (WGS) entry which is preliminary data.</text>
</comment>
<name>A0A9N8HE27_9STRA</name>
<evidence type="ECO:0000313" key="4">
    <source>
        <dbReference type="Proteomes" id="UP001153069"/>
    </source>
</evidence>
<proteinExistence type="predicted"/>